<dbReference type="Proteomes" id="UP000247459">
    <property type="component" value="Unassembled WGS sequence"/>
</dbReference>
<dbReference type="RefSeq" id="WP_110822074.1">
    <property type="nucleotide sequence ID" value="NZ_PRLG01000029.1"/>
</dbReference>
<comment type="caution">
    <text evidence="1">The sequence shown here is derived from an EMBL/GenBank/DDBJ whole genome shotgun (WGS) entry which is preliminary data.</text>
</comment>
<reference evidence="1 2" key="1">
    <citation type="submission" date="2018-01" db="EMBL/GenBank/DDBJ databases">
        <title>Genome sequence of the PGP bacterium Paenibacillus illinoisensis E3.</title>
        <authorList>
            <person name="Rolli E."/>
            <person name="Marasco R."/>
            <person name="Bessem C."/>
            <person name="Michoud G."/>
            <person name="Gaiarsa S."/>
            <person name="Borin S."/>
            <person name="Daffonchio D."/>
        </authorList>
    </citation>
    <scope>NUCLEOTIDE SEQUENCE [LARGE SCALE GENOMIC DNA]</scope>
    <source>
        <strain evidence="1 2">E3</strain>
    </source>
</reference>
<gene>
    <name evidence="1" type="ORF">PIL02S_05328</name>
</gene>
<protein>
    <submittedName>
        <fullName evidence="1">Uncharacterized protein</fullName>
    </submittedName>
</protein>
<organism evidence="1 2">
    <name type="scientific">Paenibacillus illinoisensis</name>
    <dbReference type="NCBI Taxonomy" id="59845"/>
    <lineage>
        <taxon>Bacteria</taxon>
        <taxon>Bacillati</taxon>
        <taxon>Bacillota</taxon>
        <taxon>Bacilli</taxon>
        <taxon>Bacillales</taxon>
        <taxon>Paenibacillaceae</taxon>
        <taxon>Paenibacillus</taxon>
    </lineage>
</organism>
<name>A0A2W0CDT7_9BACL</name>
<proteinExistence type="predicted"/>
<dbReference type="AlphaFoldDB" id="A0A2W0CDT7"/>
<accession>A0A2W0CDT7</accession>
<evidence type="ECO:0000313" key="1">
    <source>
        <dbReference type="EMBL" id="PYY25958.1"/>
    </source>
</evidence>
<evidence type="ECO:0000313" key="2">
    <source>
        <dbReference type="Proteomes" id="UP000247459"/>
    </source>
</evidence>
<dbReference type="EMBL" id="PRLG01000029">
    <property type="protein sequence ID" value="PYY25958.1"/>
    <property type="molecule type" value="Genomic_DNA"/>
</dbReference>
<sequence length="135" mass="15339">MPKRILILICCFTMIFGSLPFYTMAKGNDKNNIELALNPKETDSFLWSDALKEGNEHYLNDDFKNSDKTDGSAKLKFSIDEIDETSVHIIGEGKIKVKSIEKFKFLMDGELTKYTVNNQTVYFGPVIAEAKNEKT</sequence>